<organism evidence="1 2">
    <name type="scientific">Ligilactobacillus salivarius</name>
    <dbReference type="NCBI Taxonomy" id="1624"/>
    <lineage>
        <taxon>Bacteria</taxon>
        <taxon>Bacillati</taxon>
        <taxon>Bacillota</taxon>
        <taxon>Bacilli</taxon>
        <taxon>Lactobacillales</taxon>
        <taxon>Lactobacillaceae</taxon>
        <taxon>Ligilactobacillus</taxon>
    </lineage>
</organism>
<dbReference type="AlphaFoldDB" id="A0A9X6S5G0"/>
<dbReference type="Proteomes" id="UP000218139">
    <property type="component" value="Unassembled WGS sequence"/>
</dbReference>
<dbReference type="EMBL" id="LXZO01000078">
    <property type="protein sequence ID" value="PAY47686.1"/>
    <property type="molecule type" value="Genomic_DNA"/>
</dbReference>
<reference evidence="1 2" key="1">
    <citation type="submission" date="2016-05" db="EMBL/GenBank/DDBJ databases">
        <authorList>
            <person name="Lee J.-Y."/>
            <person name="Kim E.B."/>
            <person name="Choi Y.-J."/>
        </authorList>
    </citation>
    <scope>NUCLEOTIDE SEQUENCE [LARGE SCALE GENOMIC DNA]</scope>
    <source>
        <strain evidence="1 2">KLA006</strain>
    </source>
</reference>
<name>A0A9X6S5G0_9LACO</name>
<comment type="caution">
    <text evidence="1">The sequence shown here is derived from an EMBL/GenBank/DDBJ whole genome shotgun (WGS) entry which is preliminary data.</text>
</comment>
<dbReference type="RefSeq" id="WP_095759607.1">
    <property type="nucleotide sequence ID" value="NZ_LXZL01000030.1"/>
</dbReference>
<evidence type="ECO:0000313" key="2">
    <source>
        <dbReference type="Proteomes" id="UP000218139"/>
    </source>
</evidence>
<sequence>MMNRNKNTKAMLEEIKKNYPLDYKTEAIRVEVVDENNNYDYDADFDESKLWEVRIFYFDKLFTIRHKYVDLFEISDDNYFDIHDLDDLGKIINIVGKHLKKINYEWRNIE</sequence>
<evidence type="ECO:0000313" key="1">
    <source>
        <dbReference type="EMBL" id="PAY47686.1"/>
    </source>
</evidence>
<proteinExistence type="predicted"/>
<protein>
    <submittedName>
        <fullName evidence="1">Uncharacterized protein</fullName>
    </submittedName>
</protein>
<gene>
    <name evidence="1" type="ORF">A8C52_05990</name>
</gene>
<accession>A0A9X6S5G0</accession>